<accession>A0A8K1CB26</accession>
<evidence type="ECO:0000313" key="3">
    <source>
        <dbReference type="Proteomes" id="UP000794436"/>
    </source>
</evidence>
<dbReference type="InterPro" id="IPR036770">
    <property type="entry name" value="Ankyrin_rpt-contain_sf"/>
</dbReference>
<dbReference type="Gene3D" id="1.25.40.20">
    <property type="entry name" value="Ankyrin repeat-containing domain"/>
    <property type="match status" value="2"/>
</dbReference>
<dbReference type="SUPFAM" id="SSF140860">
    <property type="entry name" value="Pseudo ankyrin repeat-like"/>
    <property type="match status" value="1"/>
</dbReference>
<evidence type="ECO:0008006" key="4">
    <source>
        <dbReference type="Google" id="ProtNLM"/>
    </source>
</evidence>
<feature type="region of interest" description="Disordered" evidence="1">
    <location>
        <begin position="699"/>
        <end position="736"/>
    </location>
</feature>
<reference evidence="2" key="1">
    <citation type="submission" date="2019-03" db="EMBL/GenBank/DDBJ databases">
        <title>Long read genome sequence of the mycoparasitic Pythium oligandrum ATCC 38472 isolated from sugarbeet rhizosphere.</title>
        <authorList>
            <person name="Gaulin E."/>
        </authorList>
    </citation>
    <scope>NUCLEOTIDE SEQUENCE</scope>
    <source>
        <strain evidence="2">ATCC 38472_TT</strain>
    </source>
</reference>
<dbReference type="SUPFAM" id="SSF48403">
    <property type="entry name" value="Ankyrin repeat"/>
    <property type="match status" value="2"/>
</dbReference>
<dbReference type="InterPro" id="IPR052050">
    <property type="entry name" value="SecEffector_AnkRepeat"/>
</dbReference>
<sequence>MKTTTAPVASRRTRTRLSGLDAIETTWKPLCEALGYEDKLSLLVFALGHNVDAIVHYLQYDDEASTFPEELVVDVAAAQGCVFALQRLLHVREASVHPGFERVMQSYEPEEWNERTRMMHWLNKYRPHVYETDVMCSAATRGDLEAVQWLHTTCVYDLHNALKGALGKGHVDVAQWLVDHQSTALKRQNPAMSSEETQEISQLITADSRIAYAVLVRNHTTERWFIKRNNDKNTEYAVVLRCADGLEAMSRYGAPTMDALAFVVSLGDLDLAKAVYADENVRPERSEAIAVAARCGNVEAIKWLRDTCKYSIPSHSISEAVRGGHVAVIEWLEAVGGLRVDSSRVLHWACQYGRQNVVEWICERDPEVKLSANRLTGIAEAETRDRVKDVLEWLRLHCKVEFDKHLLLLAAGCGSLPIVQTMHLTHTNASRYLDEAFRVACGKGQLAVVTYLINSGAVTPSDVALMNAINGGYFDIVKDLIMMAPLGHSNLEPRWIVKAAHKGHMDMAKWLYKHSQIIAFENPTWCFPQYFKIGSRRDQVRHLLPPTSQKRPAVDENLRELVQWLLEDKHVRGTMLRDLAQWAAQRGDIELLRVLISLGVDEERGYEDRDSSNQAVLTSVLEFTKAGDIVSTLLEQSPSLADESVVKWAAQYSQLTAFEQCGGTIKEDSSLAATLHQAIVIACHHGQVDVLERALRGTRHPSDDLISPTQSGETIEHGQTAESDDNTDSSKTNSADPWRRAMWTAVKAGQVDVMEWLASHNLDTNVKERSYDSFVATACRHGHLKAAQWLWRHYDRPSEEQMWKRGLRHAKDYGHASLAQWIEKELQETPTQ</sequence>
<dbReference type="SMART" id="SM00248">
    <property type="entry name" value="ANK"/>
    <property type="match status" value="7"/>
</dbReference>
<proteinExistence type="predicted"/>
<dbReference type="AlphaFoldDB" id="A0A8K1CB26"/>
<dbReference type="PANTHER" id="PTHR46586:SF3">
    <property type="entry name" value="ANKYRIN REPEAT-CONTAINING PROTEIN"/>
    <property type="match status" value="1"/>
</dbReference>
<dbReference type="EMBL" id="SPLM01000108">
    <property type="protein sequence ID" value="TMW60069.1"/>
    <property type="molecule type" value="Genomic_DNA"/>
</dbReference>
<keyword evidence="3" id="KW-1185">Reference proteome</keyword>
<dbReference type="PANTHER" id="PTHR46586">
    <property type="entry name" value="ANKYRIN REPEAT-CONTAINING PROTEIN"/>
    <property type="match status" value="1"/>
</dbReference>
<protein>
    <recommendedName>
        <fullName evidence="4">Ankyrin repeat protein</fullName>
    </recommendedName>
</protein>
<organism evidence="2 3">
    <name type="scientific">Pythium oligandrum</name>
    <name type="common">Mycoparasitic fungus</name>
    <dbReference type="NCBI Taxonomy" id="41045"/>
    <lineage>
        <taxon>Eukaryota</taxon>
        <taxon>Sar</taxon>
        <taxon>Stramenopiles</taxon>
        <taxon>Oomycota</taxon>
        <taxon>Peronosporomycetes</taxon>
        <taxon>Pythiales</taxon>
        <taxon>Pythiaceae</taxon>
        <taxon>Pythium</taxon>
    </lineage>
</organism>
<dbReference type="InterPro" id="IPR002110">
    <property type="entry name" value="Ankyrin_rpt"/>
</dbReference>
<name>A0A8K1CB26_PYTOL</name>
<dbReference type="Proteomes" id="UP000794436">
    <property type="component" value="Unassembled WGS sequence"/>
</dbReference>
<evidence type="ECO:0000256" key="1">
    <source>
        <dbReference type="SAM" id="MobiDB-lite"/>
    </source>
</evidence>
<dbReference type="OrthoDB" id="183992at2759"/>
<evidence type="ECO:0000313" key="2">
    <source>
        <dbReference type="EMBL" id="TMW60069.1"/>
    </source>
</evidence>
<gene>
    <name evidence="2" type="ORF">Poli38472_000111</name>
</gene>
<comment type="caution">
    <text evidence="2">The sequence shown here is derived from an EMBL/GenBank/DDBJ whole genome shotgun (WGS) entry which is preliminary data.</text>
</comment>